<dbReference type="InterPro" id="IPR005467">
    <property type="entry name" value="His_kinase_dom"/>
</dbReference>
<evidence type="ECO:0000256" key="1">
    <source>
        <dbReference type="ARBA" id="ARBA00000085"/>
    </source>
</evidence>
<dbReference type="PANTHER" id="PTHR43065">
    <property type="entry name" value="SENSOR HISTIDINE KINASE"/>
    <property type="match status" value="1"/>
</dbReference>
<feature type="transmembrane region" description="Helical" evidence="5">
    <location>
        <begin position="20"/>
        <end position="52"/>
    </location>
</feature>
<dbReference type="PANTHER" id="PTHR43065:SF50">
    <property type="entry name" value="HISTIDINE KINASE"/>
    <property type="match status" value="1"/>
</dbReference>
<dbReference type="PROSITE" id="PS50109">
    <property type="entry name" value="HIS_KIN"/>
    <property type="match status" value="1"/>
</dbReference>
<dbReference type="SUPFAM" id="SSF55874">
    <property type="entry name" value="ATPase domain of HSP90 chaperone/DNA topoisomerase II/histidine kinase"/>
    <property type="match status" value="1"/>
</dbReference>
<dbReference type="SUPFAM" id="SSF47384">
    <property type="entry name" value="Homodimeric domain of signal transducing histidine kinase"/>
    <property type="match status" value="1"/>
</dbReference>
<feature type="compositionally biased region" description="Basic and acidic residues" evidence="4">
    <location>
        <begin position="593"/>
        <end position="603"/>
    </location>
</feature>
<keyword evidence="5" id="KW-0472">Membrane</keyword>
<reference evidence="7 8" key="1">
    <citation type="submission" date="2016-01" db="EMBL/GenBank/DDBJ databases">
        <authorList>
            <person name="Oliw E.H."/>
        </authorList>
    </citation>
    <scope>NUCLEOTIDE SEQUENCE [LARGE SCALE GENOMIC DNA]</scope>
    <source>
        <strain evidence="7 8">Kerr 14</strain>
    </source>
</reference>
<evidence type="ECO:0000256" key="5">
    <source>
        <dbReference type="SAM" id="Phobius"/>
    </source>
</evidence>
<dbReference type="InterPro" id="IPR004358">
    <property type="entry name" value="Sig_transdc_His_kin-like_C"/>
</dbReference>
<sequence length="603" mass="65755">MVDQVLRDRSSTGLRKHSTIAAACARLLGPVWAVFAALVITLVGLIAFQVWLSARTVPVGQFRTDFERISGLETQWDGELMSLQLGFLSNYDTVTATARDLELRLRDLGAGAAGSPSLAPLLPQVETYREALERKIWLSEQIKASYAMLRNSVSVLPDAVAALYGDPALLSEGAPTGSHVSNLASEVISSTIAFAASPTTELRESVRLQIARTRAQAGDLPAGTAEILNRLLAQIDVVVRERQRSNELMLALTAVPTRVAVAGIENDLQAIERANDERNHVLRDMTILSGVLLVVAGLLSVAALRQRFVRLREDNWILHQANENAEQQLMQSAKLSSLGQMVAGISHELNTPLAYVRAVFELIKDRLTARPHLAYPDEAVAGSEEQEWRDELETLLDDGLHGLDEMASFVRSMKNFSRFDKGTVESFSVVACLENALQIAGPQLARGLQVRRELDTIPAIHGSSAQLRQVFLNLIINASDAMAGKAQPGVLTLRTRHTASDTIQIEIADNGHGIEEQNLGRIFDPFFTTKQVGKGTGMGLSISYRIIENHGGTITVQSQVGKGTVFTITLPRQHDKETAAGAIPAEPPGENEQTVRKQREDPR</sequence>
<dbReference type="InterPro" id="IPR003594">
    <property type="entry name" value="HATPase_dom"/>
</dbReference>
<keyword evidence="5" id="KW-0812">Transmembrane</keyword>
<keyword evidence="5" id="KW-1133">Transmembrane helix</keyword>
<evidence type="ECO:0000259" key="6">
    <source>
        <dbReference type="PROSITE" id="PS50109"/>
    </source>
</evidence>
<proteinExistence type="predicted"/>
<dbReference type="GO" id="GO:0000155">
    <property type="term" value="F:phosphorelay sensor kinase activity"/>
    <property type="evidence" value="ECO:0007669"/>
    <property type="project" value="InterPro"/>
</dbReference>
<accession>A0A1S7SCG8</accession>
<dbReference type="Gene3D" id="3.30.565.10">
    <property type="entry name" value="Histidine kinase-like ATPase, C-terminal domain"/>
    <property type="match status" value="1"/>
</dbReference>
<dbReference type="EMBL" id="FBWC01000037">
    <property type="protein sequence ID" value="CUX65794.1"/>
    <property type="molecule type" value="Genomic_DNA"/>
</dbReference>
<comment type="catalytic activity">
    <reaction evidence="1">
        <text>ATP + protein L-histidine = ADP + protein N-phospho-L-histidine.</text>
        <dbReference type="EC" id="2.7.13.3"/>
    </reaction>
</comment>
<dbReference type="Proteomes" id="UP000191897">
    <property type="component" value="Unassembled WGS sequence"/>
</dbReference>
<feature type="domain" description="Histidine kinase" evidence="6">
    <location>
        <begin position="344"/>
        <end position="574"/>
    </location>
</feature>
<dbReference type="RefSeq" id="WP_080867614.1">
    <property type="nucleotide sequence ID" value="NZ_LT009732.1"/>
</dbReference>
<dbReference type="InterPro" id="IPR036097">
    <property type="entry name" value="HisK_dim/P_sf"/>
</dbReference>
<dbReference type="Pfam" id="PF19443">
    <property type="entry name" value="DAHL"/>
    <property type="match status" value="1"/>
</dbReference>
<evidence type="ECO:0000256" key="2">
    <source>
        <dbReference type="ARBA" id="ARBA00012438"/>
    </source>
</evidence>
<keyword evidence="7" id="KW-0808">Transferase</keyword>
<feature type="compositionally biased region" description="Low complexity" evidence="4">
    <location>
        <begin position="579"/>
        <end position="592"/>
    </location>
</feature>
<name>A0A1S7SCG8_AGRTU</name>
<dbReference type="PRINTS" id="PR00344">
    <property type="entry name" value="BCTRLSENSOR"/>
</dbReference>
<dbReference type="SMART" id="SM00388">
    <property type="entry name" value="HisKA"/>
    <property type="match status" value="1"/>
</dbReference>
<dbReference type="CDD" id="cd00082">
    <property type="entry name" value="HisKA"/>
    <property type="match status" value="1"/>
</dbReference>
<organism evidence="7 8">
    <name type="scientific">Agrobacterium tumefaciens str. Kerr 14</name>
    <dbReference type="NCBI Taxonomy" id="1183424"/>
    <lineage>
        <taxon>Bacteria</taxon>
        <taxon>Pseudomonadati</taxon>
        <taxon>Pseudomonadota</taxon>
        <taxon>Alphaproteobacteria</taxon>
        <taxon>Hyphomicrobiales</taxon>
        <taxon>Rhizobiaceae</taxon>
        <taxon>Rhizobium/Agrobacterium group</taxon>
        <taxon>Agrobacterium</taxon>
        <taxon>Agrobacterium tumefaciens complex</taxon>
    </lineage>
</organism>
<dbReference type="Gene3D" id="1.10.287.130">
    <property type="match status" value="1"/>
</dbReference>
<dbReference type="SMART" id="SM00387">
    <property type="entry name" value="HATPase_c"/>
    <property type="match status" value="1"/>
</dbReference>
<protein>
    <recommendedName>
        <fullName evidence="2">histidine kinase</fullName>
        <ecNumber evidence="2">2.7.13.3</ecNumber>
    </recommendedName>
</protein>
<evidence type="ECO:0000256" key="3">
    <source>
        <dbReference type="ARBA" id="ARBA00022553"/>
    </source>
</evidence>
<keyword evidence="3" id="KW-0597">Phosphoprotein</keyword>
<dbReference type="Pfam" id="PF02518">
    <property type="entry name" value="HATPase_c"/>
    <property type="match status" value="1"/>
</dbReference>
<dbReference type="AlphaFoldDB" id="A0A1S7SCG8"/>
<evidence type="ECO:0000256" key="4">
    <source>
        <dbReference type="SAM" id="MobiDB-lite"/>
    </source>
</evidence>
<feature type="region of interest" description="Disordered" evidence="4">
    <location>
        <begin position="575"/>
        <end position="603"/>
    </location>
</feature>
<keyword evidence="7" id="KW-0418">Kinase</keyword>
<evidence type="ECO:0000313" key="7">
    <source>
        <dbReference type="EMBL" id="CUX65794.1"/>
    </source>
</evidence>
<gene>
    <name evidence="7" type="ORF">AGR4C_pa60019</name>
</gene>
<evidence type="ECO:0000313" key="8">
    <source>
        <dbReference type="Proteomes" id="UP000191897"/>
    </source>
</evidence>
<dbReference type="Pfam" id="PF00512">
    <property type="entry name" value="HisKA"/>
    <property type="match status" value="1"/>
</dbReference>
<dbReference type="InterPro" id="IPR003661">
    <property type="entry name" value="HisK_dim/P_dom"/>
</dbReference>
<dbReference type="InterPro" id="IPR045812">
    <property type="entry name" value="DAHL"/>
</dbReference>
<dbReference type="InterPro" id="IPR036890">
    <property type="entry name" value="HATPase_C_sf"/>
</dbReference>
<dbReference type="EC" id="2.7.13.3" evidence="2"/>